<comment type="caution">
    <text evidence="2">The sequence shown here is derived from an EMBL/GenBank/DDBJ whole genome shotgun (WGS) entry which is preliminary data.</text>
</comment>
<sequence length="363" mass="39763">MAQTCNDDVLFDIMRRLPAADLVSSALVCRRWCPTAQSRLYRRICLDTNAPSFHHLSNMLSSDPWLRSLVRDVVIFHRAGSKDHRALFHWLELLPAGSLRSLRIEQMFIPKPEDLSLLRTPAVRAVQSLSVWPAANFLSTERLEEVLQLGALESLSIRILPYLLARPLTIRAPLRLRALSIDAPAHCPTVSALLAALDPARCTRLALVTNTLACAPAAALAHDLRHLLPRLRHLALHPRQARADAPLLDALVPAMPALRTLACGGGTCSADVLARLPPAFETLTLVASTREPFPDAAFAKALRAAPVPQSMRTLAVVDVSGRWASMCCSDKDELESACASRGIAFEVVEKGSCEPLFFESFGR</sequence>
<reference evidence="2 3" key="1">
    <citation type="submission" date="2021-08" db="EMBL/GenBank/DDBJ databases">
        <title>Draft Genome Sequence of Phanerochaete sordida strain YK-624.</title>
        <authorList>
            <person name="Mori T."/>
            <person name="Dohra H."/>
            <person name="Suzuki T."/>
            <person name="Kawagishi H."/>
            <person name="Hirai H."/>
        </authorList>
    </citation>
    <scope>NUCLEOTIDE SEQUENCE [LARGE SCALE GENOMIC DNA]</scope>
    <source>
        <strain evidence="2 3">YK-624</strain>
    </source>
</reference>
<dbReference type="SUPFAM" id="SSF81383">
    <property type="entry name" value="F-box domain"/>
    <property type="match status" value="1"/>
</dbReference>
<gene>
    <name evidence="2" type="ORF">PsYK624_133540</name>
</gene>
<dbReference type="InterPro" id="IPR036047">
    <property type="entry name" value="F-box-like_dom_sf"/>
</dbReference>
<feature type="domain" description="F-box" evidence="1">
    <location>
        <begin position="7"/>
        <end position="46"/>
    </location>
</feature>
<keyword evidence="3" id="KW-1185">Reference proteome</keyword>
<proteinExistence type="predicted"/>
<evidence type="ECO:0000313" key="3">
    <source>
        <dbReference type="Proteomes" id="UP000703269"/>
    </source>
</evidence>
<evidence type="ECO:0000259" key="1">
    <source>
        <dbReference type="Pfam" id="PF12937"/>
    </source>
</evidence>
<dbReference type="OrthoDB" id="2742110at2759"/>
<name>A0A9P3GKV2_9APHY</name>
<accession>A0A9P3GKV2</accession>
<dbReference type="AlphaFoldDB" id="A0A9P3GKV2"/>
<organism evidence="2 3">
    <name type="scientific">Phanerochaete sordida</name>
    <dbReference type="NCBI Taxonomy" id="48140"/>
    <lineage>
        <taxon>Eukaryota</taxon>
        <taxon>Fungi</taxon>
        <taxon>Dikarya</taxon>
        <taxon>Basidiomycota</taxon>
        <taxon>Agaricomycotina</taxon>
        <taxon>Agaricomycetes</taxon>
        <taxon>Polyporales</taxon>
        <taxon>Phanerochaetaceae</taxon>
        <taxon>Phanerochaete</taxon>
    </lineage>
</organism>
<dbReference type="Pfam" id="PF12937">
    <property type="entry name" value="F-box-like"/>
    <property type="match status" value="1"/>
</dbReference>
<dbReference type="Gene3D" id="1.20.1280.50">
    <property type="match status" value="1"/>
</dbReference>
<protein>
    <submittedName>
        <fullName evidence="2">F-box protein</fullName>
    </submittedName>
</protein>
<dbReference type="InterPro" id="IPR001810">
    <property type="entry name" value="F-box_dom"/>
</dbReference>
<dbReference type="Proteomes" id="UP000703269">
    <property type="component" value="Unassembled WGS sequence"/>
</dbReference>
<dbReference type="EMBL" id="BPQB01000068">
    <property type="protein sequence ID" value="GJE97142.1"/>
    <property type="molecule type" value="Genomic_DNA"/>
</dbReference>
<evidence type="ECO:0000313" key="2">
    <source>
        <dbReference type="EMBL" id="GJE97142.1"/>
    </source>
</evidence>